<keyword evidence="1" id="KW-0732">Signal</keyword>
<dbReference type="EMBL" id="JBBNAG010000008">
    <property type="protein sequence ID" value="KAK9111732.1"/>
    <property type="molecule type" value="Genomic_DNA"/>
</dbReference>
<feature type="signal peptide" evidence="1">
    <location>
        <begin position="1"/>
        <end position="21"/>
    </location>
</feature>
<comment type="caution">
    <text evidence="2">The sequence shown here is derived from an EMBL/GenBank/DDBJ whole genome shotgun (WGS) entry which is preliminary data.</text>
</comment>
<sequence>MLMVETMAIVVLVCNMNMWEGHDHWFDDQWRGVVVQFERMDGEWQLAILQFESMDEWRRQAMVLRFGGG</sequence>
<name>A0AAP0IAP4_9MAGN</name>
<reference evidence="2 3" key="1">
    <citation type="submission" date="2024-01" db="EMBL/GenBank/DDBJ databases">
        <title>Genome assemblies of Stephania.</title>
        <authorList>
            <person name="Yang L."/>
        </authorList>
    </citation>
    <scope>NUCLEOTIDE SEQUENCE [LARGE SCALE GENOMIC DNA]</scope>
    <source>
        <strain evidence="2">JXDWG</strain>
        <tissue evidence="2">Leaf</tissue>
    </source>
</reference>
<evidence type="ECO:0000313" key="3">
    <source>
        <dbReference type="Proteomes" id="UP001419268"/>
    </source>
</evidence>
<accession>A0AAP0IAP4</accession>
<evidence type="ECO:0000313" key="2">
    <source>
        <dbReference type="EMBL" id="KAK9111732.1"/>
    </source>
</evidence>
<dbReference type="AlphaFoldDB" id="A0AAP0IAP4"/>
<keyword evidence="3" id="KW-1185">Reference proteome</keyword>
<protein>
    <submittedName>
        <fullName evidence="2">Uncharacterized protein</fullName>
    </submittedName>
</protein>
<gene>
    <name evidence="2" type="ORF">Scep_019251</name>
</gene>
<evidence type="ECO:0000256" key="1">
    <source>
        <dbReference type="SAM" id="SignalP"/>
    </source>
</evidence>
<dbReference type="Proteomes" id="UP001419268">
    <property type="component" value="Unassembled WGS sequence"/>
</dbReference>
<organism evidence="2 3">
    <name type="scientific">Stephania cephalantha</name>
    <dbReference type="NCBI Taxonomy" id="152367"/>
    <lineage>
        <taxon>Eukaryota</taxon>
        <taxon>Viridiplantae</taxon>
        <taxon>Streptophyta</taxon>
        <taxon>Embryophyta</taxon>
        <taxon>Tracheophyta</taxon>
        <taxon>Spermatophyta</taxon>
        <taxon>Magnoliopsida</taxon>
        <taxon>Ranunculales</taxon>
        <taxon>Menispermaceae</taxon>
        <taxon>Menispermoideae</taxon>
        <taxon>Cissampelideae</taxon>
        <taxon>Stephania</taxon>
    </lineage>
</organism>
<feature type="chain" id="PRO_5042935213" evidence="1">
    <location>
        <begin position="22"/>
        <end position="69"/>
    </location>
</feature>
<proteinExistence type="predicted"/>